<dbReference type="RefSeq" id="WP_353113212.1">
    <property type="nucleotide sequence ID" value="NZ_APND01000005.1"/>
</dbReference>
<keyword evidence="2" id="KW-0813">Transport</keyword>
<protein>
    <submittedName>
        <fullName evidence="9">Co/Zn/Cd cation transporter</fullName>
    </submittedName>
</protein>
<evidence type="ECO:0000259" key="8">
    <source>
        <dbReference type="Pfam" id="PF01545"/>
    </source>
</evidence>
<dbReference type="Pfam" id="PF01545">
    <property type="entry name" value="Cation_efflux"/>
    <property type="match status" value="1"/>
</dbReference>
<keyword evidence="4" id="KW-0864">Zinc transport</keyword>
<dbReference type="InterPro" id="IPR002524">
    <property type="entry name" value="Cation_efflux"/>
</dbReference>
<reference evidence="9 10" key="1">
    <citation type="submission" date="2013-03" db="EMBL/GenBank/DDBJ databases">
        <title>Salinisphaera dokdonensis CL-ES53 Genome Sequencing.</title>
        <authorList>
            <person name="Li C."/>
            <person name="Lai Q."/>
            <person name="Shao Z."/>
        </authorList>
    </citation>
    <scope>NUCLEOTIDE SEQUENCE [LARGE SCALE GENOMIC DNA]</scope>
    <source>
        <strain evidence="9 10">CL-ES53</strain>
    </source>
</reference>
<feature type="transmembrane region" description="Helical" evidence="7">
    <location>
        <begin position="156"/>
        <end position="180"/>
    </location>
</feature>
<gene>
    <name evidence="9" type="ORF">SADO_15844</name>
</gene>
<sequence>MASGSKTVIYAALVGNLLIAVTKFIAASITGSAAMMAEGIHSTVDTGNQGLLLYGMKRAKRPPDERFPFGYGKEIYFWSFMVAVLIFAVGSGISIYEGVNRLLHPHPVESPVINYVVLGLAMIFEGVAWYIAAKEFNRSKGKWGVFEAVRRGKDPVAFLVLFEDSAAMLGLMVAFVALLAGQITGIQVFDGIASICIGIILAITAVWLAIETKGLLLGEAANKHVVRDIREVVSTREAVAKVNEVLTMHVGPNFILANISVRFASGLSGEQIQSEIEHMDRDIKARCENVKRVFIEAERQANSSAPAQGASGH</sequence>
<evidence type="ECO:0000256" key="6">
    <source>
        <dbReference type="ARBA" id="ARBA00023136"/>
    </source>
</evidence>
<dbReference type="SUPFAM" id="SSF161111">
    <property type="entry name" value="Cation efflux protein transmembrane domain-like"/>
    <property type="match status" value="1"/>
</dbReference>
<dbReference type="Gene3D" id="3.30.70.1350">
    <property type="entry name" value="Cation efflux protein, cytoplasmic domain"/>
    <property type="match status" value="1"/>
</dbReference>
<dbReference type="InterPro" id="IPR027469">
    <property type="entry name" value="Cation_efflux_TMD_sf"/>
</dbReference>
<organism evidence="9 10">
    <name type="scientific">Salinisphaera dokdonensis CL-ES53</name>
    <dbReference type="NCBI Taxonomy" id="1304272"/>
    <lineage>
        <taxon>Bacteria</taxon>
        <taxon>Pseudomonadati</taxon>
        <taxon>Pseudomonadota</taxon>
        <taxon>Gammaproteobacteria</taxon>
        <taxon>Salinisphaerales</taxon>
        <taxon>Salinisphaeraceae</taxon>
        <taxon>Salinisphaera</taxon>
    </lineage>
</organism>
<evidence type="ECO:0000313" key="9">
    <source>
        <dbReference type="EMBL" id="MES1930735.1"/>
    </source>
</evidence>
<comment type="subcellular location">
    <subcellularLocation>
        <location evidence="1">Membrane</location>
        <topology evidence="1">Multi-pass membrane protein</topology>
    </subcellularLocation>
</comment>
<accession>A0ABV2B518</accession>
<feature type="domain" description="Cation efflux protein transmembrane" evidence="8">
    <location>
        <begin position="10"/>
        <end position="216"/>
    </location>
</feature>
<keyword evidence="10" id="KW-1185">Reference proteome</keyword>
<evidence type="ECO:0000256" key="2">
    <source>
        <dbReference type="ARBA" id="ARBA00022448"/>
    </source>
</evidence>
<proteinExistence type="predicted"/>
<evidence type="ECO:0000256" key="7">
    <source>
        <dbReference type="SAM" id="Phobius"/>
    </source>
</evidence>
<dbReference type="InterPro" id="IPR036837">
    <property type="entry name" value="Cation_efflux_CTD_sf"/>
</dbReference>
<dbReference type="Gene3D" id="1.20.1510.10">
    <property type="entry name" value="Cation efflux protein transmembrane domain"/>
    <property type="match status" value="1"/>
</dbReference>
<keyword evidence="4" id="KW-0862">Zinc</keyword>
<dbReference type="InterPro" id="IPR058533">
    <property type="entry name" value="Cation_efflux_TM"/>
</dbReference>
<evidence type="ECO:0000313" key="10">
    <source>
        <dbReference type="Proteomes" id="UP001460888"/>
    </source>
</evidence>
<dbReference type="PANTHER" id="PTHR13414:SF9">
    <property type="entry name" value="PROTON-COUPLED ZINC ANTIPORTER SLC30A9, MITOCHONDRIAL"/>
    <property type="match status" value="1"/>
</dbReference>
<feature type="transmembrane region" description="Helical" evidence="7">
    <location>
        <begin position="192"/>
        <end position="210"/>
    </location>
</feature>
<feature type="transmembrane region" description="Helical" evidence="7">
    <location>
        <begin position="7"/>
        <end position="27"/>
    </location>
</feature>
<feature type="transmembrane region" description="Helical" evidence="7">
    <location>
        <begin position="112"/>
        <end position="132"/>
    </location>
</feature>
<keyword evidence="4" id="KW-0406">Ion transport</keyword>
<dbReference type="NCBIfam" id="TIGR01297">
    <property type="entry name" value="CDF"/>
    <property type="match status" value="1"/>
</dbReference>
<dbReference type="Proteomes" id="UP001460888">
    <property type="component" value="Unassembled WGS sequence"/>
</dbReference>
<evidence type="ECO:0000256" key="4">
    <source>
        <dbReference type="ARBA" id="ARBA00022906"/>
    </source>
</evidence>
<dbReference type="EMBL" id="APND01000005">
    <property type="protein sequence ID" value="MES1930735.1"/>
    <property type="molecule type" value="Genomic_DNA"/>
</dbReference>
<keyword evidence="6 7" id="KW-0472">Membrane</keyword>
<dbReference type="SUPFAM" id="SSF160240">
    <property type="entry name" value="Cation efflux protein cytoplasmic domain-like"/>
    <property type="match status" value="1"/>
</dbReference>
<feature type="transmembrane region" description="Helical" evidence="7">
    <location>
        <begin position="75"/>
        <end position="96"/>
    </location>
</feature>
<keyword evidence="3 7" id="KW-0812">Transmembrane</keyword>
<evidence type="ECO:0000256" key="3">
    <source>
        <dbReference type="ARBA" id="ARBA00022692"/>
    </source>
</evidence>
<comment type="caution">
    <text evidence="9">The sequence shown here is derived from an EMBL/GenBank/DDBJ whole genome shotgun (WGS) entry which is preliminary data.</text>
</comment>
<evidence type="ECO:0000256" key="1">
    <source>
        <dbReference type="ARBA" id="ARBA00004141"/>
    </source>
</evidence>
<keyword evidence="5 7" id="KW-1133">Transmembrane helix</keyword>
<name>A0ABV2B518_9GAMM</name>
<dbReference type="PANTHER" id="PTHR13414">
    <property type="entry name" value="HUEL-CATION TRANSPORTER"/>
    <property type="match status" value="1"/>
</dbReference>
<dbReference type="InterPro" id="IPR040177">
    <property type="entry name" value="SLC30A9"/>
</dbReference>
<evidence type="ECO:0000256" key="5">
    <source>
        <dbReference type="ARBA" id="ARBA00022989"/>
    </source>
</evidence>